<protein>
    <submittedName>
        <fullName evidence="1">Uncharacterized protein</fullName>
    </submittedName>
</protein>
<evidence type="ECO:0000313" key="2">
    <source>
        <dbReference type="Proteomes" id="UP001578633"/>
    </source>
</evidence>
<dbReference type="EMBL" id="JBHGVX010000001">
    <property type="protein sequence ID" value="KAL1800027.1"/>
    <property type="molecule type" value="Genomic_DNA"/>
</dbReference>
<keyword evidence="2" id="KW-1185">Reference proteome</keyword>
<accession>A0ABR3UUR1</accession>
<dbReference type="GeneID" id="96080691"/>
<sequence length="272" mass="31299">MASATPTTNASSLSLKEVLHVLLVCFHAAADAFPRSFPVYALEFRHPSFPVPIWKYWLMEDLEFSPPDVEDFSRCTFLPPWLNDVLTRLNMCDWFCLVMETEVNRLVGKLFGGGAQWLMYWPKIDRLLTWYGGANQPIVPIHSVLLVETGDGRQMIMDGTLRQYLWEASTWLQTRQEWSAKRLAWSSGWSYPLQESKDSVESAAAEMARGYWAFAFEQLKKLFKELDWEELKGLEPIKRLEHVKEMAEEKLTGFDEWASKSGKNDGGRDSGT</sequence>
<organism evidence="1 2">
    <name type="scientific">Alternaria dauci</name>
    <dbReference type="NCBI Taxonomy" id="48095"/>
    <lineage>
        <taxon>Eukaryota</taxon>
        <taxon>Fungi</taxon>
        <taxon>Dikarya</taxon>
        <taxon>Ascomycota</taxon>
        <taxon>Pezizomycotina</taxon>
        <taxon>Dothideomycetes</taxon>
        <taxon>Pleosporomycetidae</taxon>
        <taxon>Pleosporales</taxon>
        <taxon>Pleosporineae</taxon>
        <taxon>Pleosporaceae</taxon>
        <taxon>Alternaria</taxon>
        <taxon>Alternaria sect. Porri</taxon>
    </lineage>
</organism>
<gene>
    <name evidence="1" type="ORF">ACET3X_000369</name>
</gene>
<dbReference type="Proteomes" id="UP001578633">
    <property type="component" value="Chromosome 1"/>
</dbReference>
<comment type="caution">
    <text evidence="1">The sequence shown here is derived from an EMBL/GenBank/DDBJ whole genome shotgun (WGS) entry which is preliminary data.</text>
</comment>
<reference evidence="1 2" key="1">
    <citation type="submission" date="2024-09" db="EMBL/GenBank/DDBJ databases">
        <title>T2T genomes of carrot and Alternaria dauci and their utility for understanding host-pathogen interaction during carrot leaf blight disease.</title>
        <authorList>
            <person name="Liu W."/>
            <person name="Xu S."/>
            <person name="Ou C."/>
            <person name="Liu X."/>
            <person name="Zhuang F."/>
            <person name="Deng X.W."/>
        </authorList>
    </citation>
    <scope>NUCLEOTIDE SEQUENCE [LARGE SCALE GENOMIC DNA]</scope>
    <source>
        <strain evidence="1 2">A2016</strain>
    </source>
</reference>
<proteinExistence type="predicted"/>
<name>A0ABR3UUR1_9PLEO</name>
<evidence type="ECO:0000313" key="1">
    <source>
        <dbReference type="EMBL" id="KAL1800027.1"/>
    </source>
</evidence>
<dbReference type="RefSeq" id="XP_069310611.1">
    <property type="nucleotide sequence ID" value="XM_069447657.1"/>
</dbReference>